<reference evidence="30 31" key="1">
    <citation type="submission" date="2019-04" db="EMBL/GenBank/DDBJ databases">
        <authorList>
            <person name="Van Vliet M D."/>
        </authorList>
    </citation>
    <scope>NUCLEOTIDE SEQUENCE [LARGE SCALE GENOMIC DNA]</scope>
    <source>
        <strain evidence="30 31">F1</strain>
    </source>
</reference>
<evidence type="ECO:0000256" key="20">
    <source>
        <dbReference type="NCBIfam" id="TIGR02082"/>
    </source>
</evidence>
<comment type="pathway">
    <text evidence="4 21">Amino-acid biosynthesis; L-methionine biosynthesis via de novo pathway; L-methionine from L-homocysteine (MetH route): step 1/1.</text>
</comment>
<evidence type="ECO:0000256" key="22">
    <source>
        <dbReference type="PIRSR" id="PIRSR000381-1"/>
    </source>
</evidence>
<dbReference type="EC" id="2.1.1.13" evidence="6 20"/>
<dbReference type="InterPro" id="IPR036589">
    <property type="entry name" value="HCY_dom_sf"/>
</dbReference>
<evidence type="ECO:0000259" key="25">
    <source>
        <dbReference type="PROSITE" id="PS50970"/>
    </source>
</evidence>
<keyword evidence="15 21" id="KW-0862">Zinc</keyword>
<evidence type="ECO:0000256" key="9">
    <source>
        <dbReference type="ARBA" id="ARBA00022605"/>
    </source>
</evidence>
<evidence type="ECO:0000256" key="11">
    <source>
        <dbReference type="ARBA" id="ARBA00022679"/>
    </source>
</evidence>
<dbReference type="Gene3D" id="1.10.1240.10">
    <property type="entry name" value="Methionine synthase domain"/>
    <property type="match status" value="1"/>
</dbReference>
<feature type="binding site" evidence="23">
    <location>
        <position position="816"/>
    </location>
    <ligand>
        <name>methylcob(III)alamin</name>
        <dbReference type="ChEBI" id="CHEBI:28115"/>
    </ligand>
</feature>
<dbReference type="Gene3D" id="3.10.196.10">
    <property type="entry name" value="Vitamin B12-dependent methionine synthase, activation domain"/>
    <property type="match status" value="1"/>
</dbReference>
<dbReference type="PANTHER" id="PTHR45833">
    <property type="entry name" value="METHIONINE SYNTHASE"/>
    <property type="match status" value="1"/>
</dbReference>
<dbReference type="Pfam" id="PF02574">
    <property type="entry name" value="S-methyl_trans"/>
    <property type="match status" value="1"/>
</dbReference>
<evidence type="ECO:0000256" key="16">
    <source>
        <dbReference type="ARBA" id="ARBA00023167"/>
    </source>
</evidence>
<keyword evidence="16 21" id="KW-0486">Methionine biosynthesis</keyword>
<dbReference type="InterPro" id="IPR037010">
    <property type="entry name" value="VitB12-dep_Met_synth_activ_sf"/>
</dbReference>
<evidence type="ECO:0000256" key="8">
    <source>
        <dbReference type="ARBA" id="ARBA00022603"/>
    </source>
</evidence>
<dbReference type="Pfam" id="PF02965">
    <property type="entry name" value="Met_synt_B12"/>
    <property type="match status" value="1"/>
</dbReference>
<dbReference type="GO" id="GO:0031419">
    <property type="term" value="F:cobalamin binding"/>
    <property type="evidence" value="ECO:0007669"/>
    <property type="project" value="UniProtKB-UniRule"/>
</dbReference>
<feature type="binding site" evidence="23">
    <location>
        <begin position="1195"/>
        <end position="1196"/>
    </location>
    <ligand>
        <name>S-adenosyl-L-methionine</name>
        <dbReference type="ChEBI" id="CHEBI:59789"/>
    </ligand>
</feature>
<dbReference type="PROSITE" id="PS50974">
    <property type="entry name" value="ADOMET_ACTIVATION"/>
    <property type="match status" value="1"/>
</dbReference>
<dbReference type="SUPFAM" id="SSF52242">
    <property type="entry name" value="Cobalamin (vitamin B12)-binding domain"/>
    <property type="match status" value="1"/>
</dbReference>
<dbReference type="Pfam" id="PF00809">
    <property type="entry name" value="Pterin_bind"/>
    <property type="match status" value="1"/>
</dbReference>
<dbReference type="NCBIfam" id="TIGR02082">
    <property type="entry name" value="metH"/>
    <property type="match status" value="1"/>
</dbReference>
<keyword evidence="9 21" id="KW-0028">Amino-acid biosynthesis</keyword>
<dbReference type="FunFam" id="1.10.1240.10:FF:000001">
    <property type="entry name" value="Methionine synthase"/>
    <property type="match status" value="1"/>
</dbReference>
<dbReference type="Pfam" id="PF02607">
    <property type="entry name" value="B12-binding_2"/>
    <property type="match status" value="1"/>
</dbReference>
<dbReference type="SUPFAM" id="SSF82282">
    <property type="entry name" value="Homocysteine S-methyltransferase"/>
    <property type="match status" value="1"/>
</dbReference>
<evidence type="ECO:0000256" key="15">
    <source>
        <dbReference type="ARBA" id="ARBA00022833"/>
    </source>
</evidence>
<dbReference type="InterPro" id="IPR011822">
    <property type="entry name" value="MetH"/>
</dbReference>
<comment type="cofactor">
    <cofactor evidence="3 21 22">
        <name>methylcob(III)alamin</name>
        <dbReference type="ChEBI" id="CHEBI:28115"/>
    </cofactor>
</comment>
<evidence type="ECO:0000256" key="19">
    <source>
        <dbReference type="ARBA" id="ARBA00031040"/>
    </source>
</evidence>
<keyword evidence="17 21" id="KW-0170">Cobalt</keyword>
<dbReference type="InterPro" id="IPR000489">
    <property type="entry name" value="Pterin-binding_dom"/>
</dbReference>
<dbReference type="InterPro" id="IPR003726">
    <property type="entry name" value="HCY_dom"/>
</dbReference>
<keyword evidence="13 21" id="KW-0479">Metal-binding</keyword>
<dbReference type="EMBL" id="CAAHFG010000003">
    <property type="protein sequence ID" value="VGO16512.1"/>
    <property type="molecule type" value="Genomic_DNA"/>
</dbReference>
<feature type="binding site" evidence="22 24">
    <location>
        <position position="321"/>
    </location>
    <ligand>
        <name>Zn(2+)</name>
        <dbReference type="ChEBI" id="CHEBI:29105"/>
    </ligand>
</feature>
<dbReference type="FunFam" id="3.40.50.280:FF:000001">
    <property type="entry name" value="Methionine synthase"/>
    <property type="match status" value="1"/>
</dbReference>
<evidence type="ECO:0000256" key="17">
    <source>
        <dbReference type="ARBA" id="ARBA00023285"/>
    </source>
</evidence>
<feature type="domain" description="B12-binding" evidence="28">
    <location>
        <begin position="758"/>
        <end position="893"/>
    </location>
</feature>
<evidence type="ECO:0000313" key="30">
    <source>
        <dbReference type="EMBL" id="VGO16512.1"/>
    </source>
</evidence>
<feature type="binding site" evidence="23">
    <location>
        <position position="704"/>
    </location>
    <ligand>
        <name>methylcob(III)alamin</name>
        <dbReference type="ChEBI" id="CHEBI:28115"/>
    </ligand>
</feature>
<evidence type="ECO:0000256" key="12">
    <source>
        <dbReference type="ARBA" id="ARBA00022691"/>
    </source>
</evidence>
<gene>
    <name evidence="30" type="primary">metH_2</name>
    <name evidence="30" type="ORF">PDESU_05103</name>
</gene>
<proteinExistence type="inferred from homology"/>
<dbReference type="SUPFAM" id="SSF51717">
    <property type="entry name" value="Dihydropteroate synthetase-like"/>
    <property type="match status" value="1"/>
</dbReference>
<keyword evidence="14" id="KW-0677">Repeat</keyword>
<dbReference type="PROSITE" id="PS51332">
    <property type="entry name" value="B12_BINDING"/>
    <property type="match status" value="1"/>
</dbReference>
<evidence type="ECO:0000313" key="31">
    <source>
        <dbReference type="Proteomes" id="UP000366872"/>
    </source>
</evidence>
<keyword evidence="10 21" id="KW-0846">Cobalamin</keyword>
<evidence type="ECO:0000256" key="13">
    <source>
        <dbReference type="ARBA" id="ARBA00022723"/>
    </source>
</evidence>
<evidence type="ECO:0000259" key="27">
    <source>
        <dbReference type="PROSITE" id="PS50974"/>
    </source>
</evidence>
<evidence type="ECO:0000256" key="7">
    <source>
        <dbReference type="ARBA" id="ARBA00013998"/>
    </source>
</evidence>
<feature type="domain" description="B12-binding N-terminal" evidence="29">
    <location>
        <begin position="660"/>
        <end position="754"/>
    </location>
</feature>
<keyword evidence="11 21" id="KW-0808">Transferase</keyword>
<dbReference type="InterPro" id="IPR036594">
    <property type="entry name" value="Meth_synthase_dom"/>
</dbReference>
<dbReference type="PROSITE" id="PS50970">
    <property type="entry name" value="HCY"/>
    <property type="match status" value="1"/>
</dbReference>
<feature type="domain" description="AdoMet activation" evidence="27">
    <location>
        <begin position="907"/>
        <end position="1232"/>
    </location>
</feature>
<feature type="binding site" evidence="22 24">
    <location>
        <position position="320"/>
    </location>
    <ligand>
        <name>Zn(2+)</name>
        <dbReference type="ChEBI" id="CHEBI:29105"/>
    </ligand>
</feature>
<dbReference type="Gene3D" id="3.20.20.20">
    <property type="entry name" value="Dihydropteroate synthase-like"/>
    <property type="match status" value="1"/>
</dbReference>
<dbReference type="AlphaFoldDB" id="A0A6C2U8S0"/>
<comment type="cofactor">
    <cofactor evidence="2 21 24">
        <name>Zn(2+)</name>
        <dbReference type="ChEBI" id="CHEBI:29105"/>
    </cofactor>
</comment>
<dbReference type="Gene3D" id="3.20.20.330">
    <property type="entry name" value="Homocysteine-binding-like domain"/>
    <property type="match status" value="1"/>
</dbReference>
<dbReference type="GO" id="GO:0008705">
    <property type="term" value="F:methionine synthase activity"/>
    <property type="evidence" value="ECO:0007669"/>
    <property type="project" value="UniProtKB-UniRule"/>
</dbReference>
<evidence type="ECO:0000256" key="5">
    <source>
        <dbReference type="ARBA" id="ARBA00010398"/>
    </source>
</evidence>
<accession>A0A6C2U8S0</accession>
<feature type="binding site" description="axial binding residue" evidence="22">
    <location>
        <position position="771"/>
    </location>
    <ligand>
        <name>methylcob(III)alamin</name>
        <dbReference type="ChEBI" id="CHEBI:28115"/>
    </ligand>
    <ligandPart>
        <name>Co</name>
        <dbReference type="ChEBI" id="CHEBI:27638"/>
    </ligandPart>
</feature>
<dbReference type="SUPFAM" id="SSF47644">
    <property type="entry name" value="Methionine synthase domain"/>
    <property type="match status" value="1"/>
</dbReference>
<dbReference type="InterPro" id="IPR036724">
    <property type="entry name" value="Cobalamin-bd_sf"/>
</dbReference>
<dbReference type="InterPro" id="IPR033706">
    <property type="entry name" value="Met_synthase_B12-bd"/>
</dbReference>
<dbReference type="GO" id="GO:0050667">
    <property type="term" value="P:homocysteine metabolic process"/>
    <property type="evidence" value="ECO:0007669"/>
    <property type="project" value="TreeGrafter"/>
</dbReference>
<dbReference type="InterPro" id="IPR011005">
    <property type="entry name" value="Dihydropteroate_synth-like_sf"/>
</dbReference>
<evidence type="ECO:0000256" key="14">
    <source>
        <dbReference type="ARBA" id="ARBA00022737"/>
    </source>
</evidence>
<dbReference type="PIRSF" id="PIRSF000381">
    <property type="entry name" value="MetH"/>
    <property type="match status" value="1"/>
</dbReference>
<dbReference type="FunFam" id="3.20.20.330:FF:000001">
    <property type="entry name" value="Methionine synthase"/>
    <property type="match status" value="1"/>
</dbReference>
<evidence type="ECO:0000256" key="6">
    <source>
        <dbReference type="ARBA" id="ARBA00012032"/>
    </source>
</evidence>
<evidence type="ECO:0000256" key="4">
    <source>
        <dbReference type="ARBA" id="ARBA00005178"/>
    </source>
</evidence>
<feature type="domain" description="Pterin-binding" evidence="26">
    <location>
        <begin position="366"/>
        <end position="627"/>
    </location>
</feature>
<dbReference type="PROSITE" id="PS50972">
    <property type="entry name" value="PTERIN_BINDING"/>
    <property type="match status" value="1"/>
</dbReference>
<name>A0A6C2U8S0_PONDE</name>
<protein>
    <recommendedName>
        <fullName evidence="7 20">Methionine synthase</fullName>
        <ecNumber evidence="6 20">2.1.1.13</ecNumber>
    </recommendedName>
    <alternativeName>
        <fullName evidence="19 21">5-methyltetrahydrofolate--homocysteine methyltransferase</fullName>
    </alternativeName>
</protein>
<comment type="catalytic activity">
    <reaction evidence="1 21">
        <text>(6S)-5-methyl-5,6,7,8-tetrahydrofolate + L-homocysteine = (6S)-5,6,7,8-tetrahydrofolate + L-methionine</text>
        <dbReference type="Rhea" id="RHEA:11172"/>
        <dbReference type="ChEBI" id="CHEBI:18608"/>
        <dbReference type="ChEBI" id="CHEBI:57453"/>
        <dbReference type="ChEBI" id="CHEBI:57844"/>
        <dbReference type="ChEBI" id="CHEBI:58199"/>
        <dbReference type="EC" id="2.1.1.13"/>
    </reaction>
</comment>
<evidence type="ECO:0000256" key="10">
    <source>
        <dbReference type="ARBA" id="ARBA00022628"/>
    </source>
</evidence>
<dbReference type="InterPro" id="IPR006158">
    <property type="entry name" value="Cobalamin-bd"/>
</dbReference>
<evidence type="ECO:0000256" key="1">
    <source>
        <dbReference type="ARBA" id="ARBA00001700"/>
    </source>
</evidence>
<evidence type="ECO:0000256" key="23">
    <source>
        <dbReference type="PIRSR" id="PIRSR000381-2"/>
    </source>
</evidence>
<comment type="domain">
    <text evidence="21">Modular enzyme with four functionally distinct domains. The isolated Hcy-binding domain catalyzes methyl transfer from free methylcobalamin to homocysteine. The Hcy-binding domain in association with the pterin-binding domain catalyzes the methylation of cob(I)alamin by methyltetrahydrofolate and the methylation of homocysteine. The B12-binding domain binds the cofactor. The AdoMet activation domain binds S-adenosyl-L-methionine. Under aerobic conditions cob(I)alamin can be converted to inactive cob(II)alamin. Reductive methylation by S-adenosyl-L-methionine and flavodoxin regenerates methylcobalamin.</text>
</comment>
<evidence type="ECO:0000256" key="2">
    <source>
        <dbReference type="ARBA" id="ARBA00001947"/>
    </source>
</evidence>
<dbReference type="SUPFAM" id="SSF56507">
    <property type="entry name" value="Methionine synthase activation domain-like"/>
    <property type="match status" value="1"/>
</dbReference>
<feature type="binding site" evidence="22 24">
    <location>
        <position position="257"/>
    </location>
    <ligand>
        <name>Zn(2+)</name>
        <dbReference type="ChEBI" id="CHEBI:29105"/>
    </ligand>
</feature>
<dbReference type="GO" id="GO:0046653">
    <property type="term" value="P:tetrahydrofolate metabolic process"/>
    <property type="evidence" value="ECO:0007669"/>
    <property type="project" value="TreeGrafter"/>
</dbReference>
<dbReference type="PANTHER" id="PTHR45833:SF1">
    <property type="entry name" value="METHIONINE SYNTHASE"/>
    <property type="match status" value="1"/>
</dbReference>
<dbReference type="Gene3D" id="1.10.288.10">
    <property type="entry name" value="Cobalamin-dependent Methionine Synthase, domain 2"/>
    <property type="match status" value="1"/>
</dbReference>
<feature type="binding site" evidence="23">
    <location>
        <position position="872"/>
    </location>
    <ligand>
        <name>methylcob(III)alamin</name>
        <dbReference type="ChEBI" id="CHEBI:28115"/>
    </ligand>
</feature>
<evidence type="ECO:0000259" key="29">
    <source>
        <dbReference type="PROSITE" id="PS51337"/>
    </source>
</evidence>
<dbReference type="InterPro" id="IPR050554">
    <property type="entry name" value="Met_Synthase/Corrinoid"/>
</dbReference>
<feature type="binding site" evidence="23">
    <location>
        <begin position="768"/>
        <end position="772"/>
    </location>
    <ligand>
        <name>methylcob(III)alamin</name>
        <dbReference type="ChEBI" id="CHEBI:28115"/>
    </ligand>
</feature>
<dbReference type="GO" id="GO:0005829">
    <property type="term" value="C:cytosol"/>
    <property type="evidence" value="ECO:0007669"/>
    <property type="project" value="TreeGrafter"/>
</dbReference>
<evidence type="ECO:0000256" key="24">
    <source>
        <dbReference type="PROSITE-ProRule" id="PRU00333"/>
    </source>
</evidence>
<evidence type="ECO:0000259" key="26">
    <source>
        <dbReference type="PROSITE" id="PS50972"/>
    </source>
</evidence>
<dbReference type="NCBIfam" id="NF007024">
    <property type="entry name" value="PRK09490.1"/>
    <property type="match status" value="1"/>
</dbReference>
<dbReference type="PROSITE" id="PS51337">
    <property type="entry name" value="B12_BINDING_NTER"/>
    <property type="match status" value="1"/>
</dbReference>
<dbReference type="InterPro" id="IPR004223">
    <property type="entry name" value="VitB12-dep_Met_synth_activ_dom"/>
</dbReference>
<evidence type="ECO:0000256" key="21">
    <source>
        <dbReference type="PIRNR" id="PIRNR000381"/>
    </source>
</evidence>
<feature type="binding site" evidence="23">
    <location>
        <position position="1140"/>
    </location>
    <ligand>
        <name>S-adenosyl-L-methionine</name>
        <dbReference type="ChEBI" id="CHEBI:59789"/>
    </ligand>
</feature>
<keyword evidence="31" id="KW-1185">Reference proteome</keyword>
<dbReference type="InterPro" id="IPR003759">
    <property type="entry name" value="Cbl-bd_cap"/>
</dbReference>
<keyword evidence="12 21" id="KW-0949">S-adenosyl-L-methionine</keyword>
<evidence type="ECO:0000256" key="18">
    <source>
        <dbReference type="ARBA" id="ARBA00025552"/>
    </source>
</evidence>
<dbReference type="Pfam" id="PF02310">
    <property type="entry name" value="B12-binding"/>
    <property type="match status" value="1"/>
</dbReference>
<sequence length="1232" mass="135855">MAHKKYLNPFTHEHGQLFAELLQTQVLMLDGAMGTMIQKHKLEEADFRGDRFADHPSDLKGNNDLLTLTQPQVIEDIHTEFLEAGADIVETNTFSCTTVSQADYGLESLVRELNIEGAKLARKAVNRVLEKDPSRTLFVAGSIGPTNRTASISPDVNDPGYRAVSFDDLVAAYSEQAEALIEGGVDVLLVETVFDTLNAKAALYAIDEVFEKIGQRLPVMVSVTITDQSGRTLSGQTPTAFWYSIEHAHPISVGINCALGAEDMRPYIEELGEVAPCYISIYANAGLPNAFGGYDDSPADMAKIYDDFAQHGLANIWGGCCGTTPDHIRAMAEVVKKHPPRVPPEPDGAPRFSGLEPLRITPEMNLCMVGERSNITGSPKFARLIREGNLEEALQVARQQVETGANLIDINMDEGLIDSVAMMVKFLNLVASEPDICRVPIMIDSSKWEVIEAGLKCVQGKGIVNSISMKEGEDAFREHAKKIQRYGAGMVVMAFDEKGQADTTERRIEICTRAYRILVEELGIDPTDIIFDPNVFPIGTGMEEHRINATSFFEATKMIRETLPRCSVSGGISNVSFSFRGNNRVREAIHASFLYHGMEAGLNMAIVNPGMLEVYDEVEPGLLKAVEDVVLNRDEDATERLIDFAERIKAEGGDTKKEAEIQAWREGSVEERLSHALVKGIVDHIDADVEEARQKYERPLHVIEGPLMAGMGIVGDLFGSGKMFLPQVVKSARVMKKAVAYLLPYMDAEKDGGGSSSAGKVLMATVKGDVHDIGKNIVGVVLACNNFEVKDIGVMVPWDTILKEAKEWGADVIGLSGLITPSLDEMVHVAKEMEREGLKIPLLLGGATTSKKHTAVKIAPEYSGTAMHVLDASRAVTVVQSLLSGDEKFRSAVRFEYNAIREQHEASQEIRDFMPLDKARANAFDADWKGYVPPSPDFIGTQAVQVSVEALVPYIDWTPFFWTWELEGKYPAVLDHPEAQSLFDDAQAMLRQAMAENWFEPRGVHAFFPAARVGDSVEVYTDESRTEKLNTLQFLRQQMIKKDGTPNRSLADFVAPKEASCADYIGAFAVTTGPRVVEIADGYKADHDDYNAILVQALGDRLAEAFAEYLHEKARRDWGFGKDENLSPNEMVNEKYQGIRPAAGYPACPDHSEKITIFELLNATEQTGIELTESMAMNPPSSVSGLYFSHPDSRYFPLGRISKEQVEDYAQRKGWSIEVAEKWLSPNLGYNA</sequence>
<keyword evidence="8 21" id="KW-0489">Methyltransferase</keyword>
<dbReference type="CDD" id="cd00740">
    <property type="entry name" value="MeTr"/>
    <property type="match status" value="1"/>
</dbReference>
<organism evidence="30 31">
    <name type="scientific">Pontiella desulfatans</name>
    <dbReference type="NCBI Taxonomy" id="2750659"/>
    <lineage>
        <taxon>Bacteria</taxon>
        <taxon>Pseudomonadati</taxon>
        <taxon>Kiritimatiellota</taxon>
        <taxon>Kiritimatiellia</taxon>
        <taxon>Kiritimatiellales</taxon>
        <taxon>Pontiellaceae</taxon>
        <taxon>Pontiella</taxon>
    </lineage>
</organism>
<comment type="function">
    <text evidence="18 21">Catalyzes the transfer of a methyl group from methyl-cobalamin to homocysteine, yielding enzyme-bound cob(I)alamin and methionine. Subsequently, remethylates the cofactor using methyltetrahydrofolate.</text>
</comment>
<dbReference type="Gene3D" id="3.40.50.280">
    <property type="entry name" value="Cobalamin-binding domain"/>
    <property type="match status" value="1"/>
</dbReference>
<dbReference type="UniPathway" id="UPA00051">
    <property type="reaction ID" value="UER00081"/>
</dbReference>
<evidence type="ECO:0000259" key="28">
    <source>
        <dbReference type="PROSITE" id="PS51332"/>
    </source>
</evidence>
<evidence type="ECO:0000256" key="3">
    <source>
        <dbReference type="ARBA" id="ARBA00001956"/>
    </source>
</evidence>
<dbReference type="GO" id="GO:0032259">
    <property type="term" value="P:methylation"/>
    <property type="evidence" value="ECO:0007669"/>
    <property type="project" value="UniProtKB-KW"/>
</dbReference>
<comment type="similarity">
    <text evidence="5">Belongs to the vitamin-B12 dependent methionine synthase family.</text>
</comment>
<feature type="binding site" evidence="23">
    <location>
        <position position="820"/>
    </location>
    <ligand>
        <name>methylcob(III)alamin</name>
        <dbReference type="ChEBI" id="CHEBI:28115"/>
    </ligand>
</feature>
<dbReference type="RefSeq" id="WP_136082011.1">
    <property type="nucleotide sequence ID" value="NZ_CAAHFG010000003.1"/>
</dbReference>
<feature type="domain" description="Hcy-binding" evidence="25">
    <location>
        <begin position="15"/>
        <end position="335"/>
    </location>
</feature>
<dbReference type="CDD" id="cd02069">
    <property type="entry name" value="methionine_synthase_B12_BD"/>
    <property type="match status" value="1"/>
</dbReference>
<dbReference type="SMART" id="SM01018">
    <property type="entry name" value="B12-binding_2"/>
    <property type="match status" value="1"/>
</dbReference>
<dbReference type="GO" id="GO:0008270">
    <property type="term" value="F:zinc ion binding"/>
    <property type="evidence" value="ECO:0007669"/>
    <property type="project" value="UniProtKB-UniRule"/>
</dbReference>
<dbReference type="FunFam" id="3.20.20.20:FF:000002">
    <property type="entry name" value="Methionine synthase"/>
    <property type="match status" value="1"/>
</dbReference>
<dbReference type="Proteomes" id="UP000366872">
    <property type="component" value="Unassembled WGS sequence"/>
</dbReference>
<feature type="binding site" evidence="23">
    <location>
        <position position="956"/>
    </location>
    <ligand>
        <name>S-adenosyl-L-methionine</name>
        <dbReference type="ChEBI" id="CHEBI:59789"/>
    </ligand>
</feature>